<sequence length="153" mass="17398">MLLALKERFYITKLEDKVAKFVRQCLLCKYFMGPRQIPRPYGPLLQANERTEVVHWDFLSLDEGFGDSSYLLVVQDGLSHFCELFPCTTPTAYVAAEALTLWYARDGMPKTLRSDQGTHFRNEMMKHLAAAENGAQLFLGLLAMSQRNGGETE</sequence>
<dbReference type="GO" id="GO:0015074">
    <property type="term" value="P:DNA integration"/>
    <property type="evidence" value="ECO:0007669"/>
    <property type="project" value="InterPro"/>
</dbReference>
<dbReference type="AlphaFoldDB" id="A0A225WH18"/>
<comment type="caution">
    <text evidence="2">The sequence shown here is derived from an EMBL/GenBank/DDBJ whole genome shotgun (WGS) entry which is preliminary data.</text>
</comment>
<dbReference type="InterPro" id="IPR001584">
    <property type="entry name" value="Integrase_cat-core"/>
</dbReference>
<dbReference type="STRING" id="4795.A0A225WH18"/>
<evidence type="ECO:0000313" key="3">
    <source>
        <dbReference type="Proteomes" id="UP000198211"/>
    </source>
</evidence>
<dbReference type="PANTHER" id="PTHR37984">
    <property type="entry name" value="PROTEIN CBG26694"/>
    <property type="match status" value="1"/>
</dbReference>
<accession>A0A225WH18</accession>
<dbReference type="OrthoDB" id="118872at2759"/>
<gene>
    <name evidence="2" type="ORF">PHMEG_0009101</name>
</gene>
<dbReference type="InterPro" id="IPR012337">
    <property type="entry name" value="RNaseH-like_sf"/>
</dbReference>
<evidence type="ECO:0000313" key="2">
    <source>
        <dbReference type="EMBL" id="OWZ17016.1"/>
    </source>
</evidence>
<name>A0A225WH18_9STRA</name>
<dbReference type="PANTHER" id="PTHR37984:SF5">
    <property type="entry name" value="PROTEIN NYNRIN-LIKE"/>
    <property type="match status" value="1"/>
</dbReference>
<dbReference type="InterPro" id="IPR036397">
    <property type="entry name" value="RNaseH_sf"/>
</dbReference>
<dbReference type="GO" id="GO:0003676">
    <property type="term" value="F:nucleic acid binding"/>
    <property type="evidence" value="ECO:0007669"/>
    <property type="project" value="InterPro"/>
</dbReference>
<dbReference type="SUPFAM" id="SSF53098">
    <property type="entry name" value="Ribonuclease H-like"/>
    <property type="match status" value="1"/>
</dbReference>
<feature type="domain" description="Integrase catalytic" evidence="1">
    <location>
        <begin position="39"/>
        <end position="153"/>
    </location>
</feature>
<evidence type="ECO:0000259" key="1">
    <source>
        <dbReference type="PROSITE" id="PS50994"/>
    </source>
</evidence>
<keyword evidence="3" id="KW-1185">Reference proteome</keyword>
<dbReference type="Gene3D" id="3.30.420.10">
    <property type="entry name" value="Ribonuclease H-like superfamily/Ribonuclease H"/>
    <property type="match status" value="1"/>
</dbReference>
<dbReference type="PROSITE" id="PS50994">
    <property type="entry name" value="INTEGRASE"/>
    <property type="match status" value="1"/>
</dbReference>
<proteinExistence type="predicted"/>
<protein>
    <submittedName>
        <fullName evidence="2">Retrotransposon protein</fullName>
    </submittedName>
</protein>
<dbReference type="Proteomes" id="UP000198211">
    <property type="component" value="Unassembled WGS sequence"/>
</dbReference>
<reference evidence="3" key="1">
    <citation type="submission" date="2017-03" db="EMBL/GenBank/DDBJ databases">
        <title>Phytopthora megakarya and P. palmivora, two closely related causual agents of cacao black pod achieved similar genome size and gene model numbers by different mechanisms.</title>
        <authorList>
            <person name="Ali S."/>
            <person name="Shao J."/>
            <person name="Larry D.J."/>
            <person name="Kronmiller B."/>
            <person name="Shen D."/>
            <person name="Strem M.D."/>
            <person name="Melnick R.L."/>
            <person name="Guiltinan M.J."/>
            <person name="Tyler B.M."/>
            <person name="Meinhardt L.W."/>
            <person name="Bailey B.A."/>
        </authorList>
    </citation>
    <scope>NUCLEOTIDE SEQUENCE [LARGE SCALE GENOMIC DNA]</scope>
    <source>
        <strain evidence="3">zdho120</strain>
    </source>
</reference>
<dbReference type="InterPro" id="IPR050951">
    <property type="entry name" value="Retrovirus_Pol_polyprotein"/>
</dbReference>
<dbReference type="EMBL" id="NBNE01000827">
    <property type="protein sequence ID" value="OWZ17016.1"/>
    <property type="molecule type" value="Genomic_DNA"/>
</dbReference>
<organism evidence="2 3">
    <name type="scientific">Phytophthora megakarya</name>
    <dbReference type="NCBI Taxonomy" id="4795"/>
    <lineage>
        <taxon>Eukaryota</taxon>
        <taxon>Sar</taxon>
        <taxon>Stramenopiles</taxon>
        <taxon>Oomycota</taxon>
        <taxon>Peronosporomycetes</taxon>
        <taxon>Peronosporales</taxon>
        <taxon>Peronosporaceae</taxon>
        <taxon>Phytophthora</taxon>
    </lineage>
</organism>